<dbReference type="CDD" id="cd16914">
    <property type="entry name" value="EcfT"/>
    <property type="match status" value="1"/>
</dbReference>
<dbReference type="OrthoDB" id="1936150at2"/>
<dbReference type="PANTHER" id="PTHR43723:SF1">
    <property type="entry name" value="COBALT TRANSPORT PROTEIN CBIQ"/>
    <property type="match status" value="1"/>
</dbReference>
<dbReference type="GO" id="GO:0043190">
    <property type="term" value="C:ATP-binding cassette (ABC) transporter complex"/>
    <property type="evidence" value="ECO:0007669"/>
    <property type="project" value="TreeGrafter"/>
</dbReference>
<evidence type="ECO:0000256" key="3">
    <source>
        <dbReference type="ARBA" id="ARBA00022989"/>
    </source>
</evidence>
<dbReference type="STRING" id="1121316.SAMN02745207_02102"/>
<keyword evidence="4 5" id="KW-0472">Membrane</keyword>
<dbReference type="RefSeq" id="WP_073338387.1">
    <property type="nucleotide sequence ID" value="NZ_FQXM01000010.1"/>
</dbReference>
<proteinExistence type="predicted"/>
<dbReference type="EMBL" id="FQXM01000010">
    <property type="protein sequence ID" value="SHH70557.1"/>
    <property type="molecule type" value="Genomic_DNA"/>
</dbReference>
<name>A0A1M5V5N0_9CLOT</name>
<dbReference type="Proteomes" id="UP000184447">
    <property type="component" value="Unassembled WGS sequence"/>
</dbReference>
<evidence type="ECO:0000313" key="6">
    <source>
        <dbReference type="EMBL" id="SHH70557.1"/>
    </source>
</evidence>
<gene>
    <name evidence="6" type="ORF">SAMN02745207_02102</name>
</gene>
<evidence type="ECO:0000256" key="1">
    <source>
        <dbReference type="ARBA" id="ARBA00004141"/>
    </source>
</evidence>
<accession>A0A1M5V5N0</accession>
<evidence type="ECO:0000256" key="2">
    <source>
        <dbReference type="ARBA" id="ARBA00022692"/>
    </source>
</evidence>
<sequence length="171" mass="19125">MVVKFVVTLTLFGLISTITFVFDYGIYYSLVVVLKTLSGAMALSFLVLTTPIDDIFYFASKVNWLSDITDIAKNMERFIVLIEDEYGIMYKAMLVRGGFSGFKAKITDTGKLAGLLFVNTMKRWGEIKDSIDARCSRGCLVYSEKNFVFSILRVALCVGYCLVLVGILVLI</sequence>
<evidence type="ECO:0000256" key="4">
    <source>
        <dbReference type="ARBA" id="ARBA00023136"/>
    </source>
</evidence>
<keyword evidence="7" id="KW-1185">Reference proteome</keyword>
<protein>
    <submittedName>
        <fullName evidence="6">Cobalt/nickel transport system permease protein</fullName>
    </submittedName>
</protein>
<dbReference type="AlphaFoldDB" id="A0A1M5V5N0"/>
<evidence type="ECO:0000256" key="5">
    <source>
        <dbReference type="SAM" id="Phobius"/>
    </source>
</evidence>
<feature type="transmembrane region" description="Helical" evidence="5">
    <location>
        <begin position="27"/>
        <end position="48"/>
    </location>
</feature>
<feature type="transmembrane region" description="Helical" evidence="5">
    <location>
        <begin position="147"/>
        <end position="170"/>
    </location>
</feature>
<keyword evidence="2 5" id="KW-0812">Transmembrane</keyword>
<keyword evidence="3 5" id="KW-1133">Transmembrane helix</keyword>
<dbReference type="GO" id="GO:0006824">
    <property type="term" value="P:cobalt ion transport"/>
    <property type="evidence" value="ECO:0007669"/>
    <property type="project" value="TreeGrafter"/>
</dbReference>
<dbReference type="PANTHER" id="PTHR43723">
    <property type="entry name" value="COBALT TRANSPORT PROTEIN CBIQ"/>
    <property type="match status" value="1"/>
</dbReference>
<dbReference type="Pfam" id="PF02361">
    <property type="entry name" value="CbiQ"/>
    <property type="match status" value="1"/>
</dbReference>
<dbReference type="InterPro" id="IPR003339">
    <property type="entry name" value="ABC/ECF_trnsptr_transmembrane"/>
</dbReference>
<organism evidence="6 7">
    <name type="scientific">Clostridium grantii DSM 8605</name>
    <dbReference type="NCBI Taxonomy" id="1121316"/>
    <lineage>
        <taxon>Bacteria</taxon>
        <taxon>Bacillati</taxon>
        <taxon>Bacillota</taxon>
        <taxon>Clostridia</taxon>
        <taxon>Eubacteriales</taxon>
        <taxon>Clostridiaceae</taxon>
        <taxon>Clostridium</taxon>
    </lineage>
</organism>
<dbReference type="InterPro" id="IPR052770">
    <property type="entry name" value="Cobalt_transport_CbiQ"/>
</dbReference>
<reference evidence="6 7" key="1">
    <citation type="submission" date="2016-11" db="EMBL/GenBank/DDBJ databases">
        <authorList>
            <person name="Jaros S."/>
            <person name="Januszkiewicz K."/>
            <person name="Wedrychowicz H."/>
        </authorList>
    </citation>
    <scope>NUCLEOTIDE SEQUENCE [LARGE SCALE GENOMIC DNA]</scope>
    <source>
        <strain evidence="6 7">DSM 8605</strain>
    </source>
</reference>
<comment type="subcellular location">
    <subcellularLocation>
        <location evidence="1">Membrane</location>
        <topology evidence="1">Multi-pass membrane protein</topology>
    </subcellularLocation>
</comment>
<evidence type="ECO:0000313" key="7">
    <source>
        <dbReference type="Proteomes" id="UP000184447"/>
    </source>
</evidence>